<name>A0A835ZAU2_9STRA</name>
<feature type="binding site" description="axial binding residue" evidence="9">
    <location>
        <position position="87"/>
    </location>
    <ligand>
        <name>chlorophyll b</name>
        <dbReference type="ChEBI" id="CHEBI:61721"/>
        <label>1</label>
    </ligand>
    <ligandPart>
        <name>Mg</name>
        <dbReference type="ChEBI" id="CHEBI:25107"/>
    </ligandPart>
</feature>
<feature type="binding site" description="axial binding residue" evidence="9">
    <location>
        <position position="61"/>
    </location>
    <ligand>
        <name>chlorophyll b</name>
        <dbReference type="ChEBI" id="CHEBI:61721"/>
        <label>1</label>
    </ligand>
    <ligandPart>
        <name>Mg</name>
        <dbReference type="ChEBI" id="CHEBI:25107"/>
    </ligandPart>
</feature>
<dbReference type="InterPro" id="IPR001344">
    <property type="entry name" value="Chloro_AB-bd_pln"/>
</dbReference>
<keyword evidence="7" id="KW-0934">Plastid</keyword>
<comment type="similarity">
    <text evidence="3">Belongs to the fucoxanthin chlorophyll protein family.</text>
</comment>
<evidence type="ECO:0000313" key="12">
    <source>
        <dbReference type="Proteomes" id="UP000664859"/>
    </source>
</evidence>
<dbReference type="GO" id="GO:0030076">
    <property type="term" value="C:light-harvesting complex"/>
    <property type="evidence" value="ECO:0007669"/>
    <property type="project" value="UniProtKB-KW"/>
</dbReference>
<evidence type="ECO:0000256" key="2">
    <source>
        <dbReference type="ARBA" id="ARBA00004229"/>
    </source>
</evidence>
<feature type="binding site" description="axial binding residue" evidence="9">
    <location>
        <position position="217"/>
    </location>
    <ligand>
        <name>chlorophyll a</name>
        <dbReference type="ChEBI" id="CHEBI:58416"/>
        <label>3</label>
    </ligand>
    <ligandPart>
        <name>Mg</name>
        <dbReference type="ChEBI" id="CHEBI:25107"/>
    </ligandPart>
</feature>
<evidence type="ECO:0000313" key="11">
    <source>
        <dbReference type="EMBL" id="KAG5188782.1"/>
    </source>
</evidence>
<feature type="signal peptide" evidence="10">
    <location>
        <begin position="1"/>
        <end position="17"/>
    </location>
</feature>
<comment type="subunit">
    <text evidence="4">The LHC complex of chromophytic algae is composed of fucoxanthin, chlorophyll A and C bound non-covalently by fucoxanthin chlorophyll proteins (FCPs). The ratio of pigments in this LHC is; fucoxanthin: chlorophyll C: chlorophyll A; (0.6-1): (0.1-0.3): (1).</text>
</comment>
<organism evidence="11 12">
    <name type="scientific">Tribonema minus</name>
    <dbReference type="NCBI Taxonomy" id="303371"/>
    <lineage>
        <taxon>Eukaryota</taxon>
        <taxon>Sar</taxon>
        <taxon>Stramenopiles</taxon>
        <taxon>Ochrophyta</taxon>
        <taxon>PX clade</taxon>
        <taxon>Xanthophyceae</taxon>
        <taxon>Tribonematales</taxon>
        <taxon>Tribonemataceae</taxon>
        <taxon>Tribonema</taxon>
    </lineage>
</organism>
<dbReference type="EMBL" id="JAFCMP010000064">
    <property type="protein sequence ID" value="KAG5188782.1"/>
    <property type="molecule type" value="Genomic_DNA"/>
</dbReference>
<feature type="chain" id="PRO_5032536817" evidence="10">
    <location>
        <begin position="18"/>
        <end position="251"/>
    </location>
</feature>
<dbReference type="GO" id="GO:0016020">
    <property type="term" value="C:membrane"/>
    <property type="evidence" value="ECO:0007669"/>
    <property type="project" value="InterPro"/>
</dbReference>
<evidence type="ECO:0000256" key="5">
    <source>
        <dbReference type="ARBA" id="ARBA00022528"/>
    </source>
</evidence>
<keyword evidence="8" id="KW-0437">Light-harvesting polypeptide</keyword>
<dbReference type="AlphaFoldDB" id="A0A835ZAU2"/>
<feature type="binding site" evidence="9">
    <location>
        <position position="82"/>
    </location>
    <ligand>
        <name>chlorophyll a</name>
        <dbReference type="ChEBI" id="CHEBI:58416"/>
        <label>1</label>
    </ligand>
</feature>
<dbReference type="Gene3D" id="1.10.3460.10">
    <property type="entry name" value="Chlorophyll a/b binding protein domain"/>
    <property type="match status" value="1"/>
</dbReference>
<dbReference type="OrthoDB" id="423598at2759"/>
<gene>
    <name evidence="11" type="ORF">JKP88DRAFT_303716</name>
</gene>
<keyword evidence="5" id="KW-0150">Chloroplast</keyword>
<keyword evidence="12" id="KW-1185">Reference proteome</keyword>
<feature type="binding site" evidence="9">
    <location>
        <position position="200"/>
    </location>
    <ligand>
        <name>chlorophyll a</name>
        <dbReference type="ChEBI" id="CHEBI:58416"/>
        <label>1</label>
    </ligand>
</feature>
<dbReference type="Pfam" id="PF00504">
    <property type="entry name" value="Chloroa_b-bind"/>
    <property type="match status" value="1"/>
</dbReference>
<keyword evidence="10" id="KW-0732">Signal</keyword>
<dbReference type="GO" id="GO:0009507">
    <property type="term" value="C:chloroplast"/>
    <property type="evidence" value="ECO:0007669"/>
    <property type="project" value="UniProtKB-SubCell"/>
</dbReference>
<feature type="binding site" evidence="9">
    <location>
        <position position="85"/>
    </location>
    <ligand>
        <name>chlorophyll a</name>
        <dbReference type="ChEBI" id="CHEBI:58416"/>
        <label>1</label>
    </ligand>
</feature>
<feature type="binding site" evidence="9">
    <location>
        <position position="203"/>
    </location>
    <ligand>
        <name>chlorophyll a</name>
        <dbReference type="ChEBI" id="CHEBI:58416"/>
        <label>1</label>
    </ligand>
</feature>
<dbReference type="InterPro" id="IPR022796">
    <property type="entry name" value="Chloroa_b-bind"/>
</dbReference>
<accession>A0A835ZAU2</accession>
<keyword evidence="9" id="KW-0157">Chromophore</keyword>
<feature type="binding site" evidence="9">
    <location>
        <position position="199"/>
    </location>
    <ligand>
        <name>chlorophyll a</name>
        <dbReference type="ChEBI" id="CHEBI:58416"/>
        <label>1</label>
    </ligand>
</feature>
<evidence type="ECO:0000256" key="6">
    <source>
        <dbReference type="ARBA" id="ARBA00022531"/>
    </source>
</evidence>
<evidence type="ECO:0000256" key="3">
    <source>
        <dbReference type="ARBA" id="ARBA00005933"/>
    </source>
</evidence>
<evidence type="ECO:0000256" key="8">
    <source>
        <dbReference type="ARBA" id="ARBA00023243"/>
    </source>
</evidence>
<dbReference type="PANTHER" id="PTHR21649">
    <property type="entry name" value="CHLOROPHYLL A/B BINDING PROTEIN"/>
    <property type="match status" value="1"/>
</dbReference>
<evidence type="ECO:0000256" key="9">
    <source>
        <dbReference type="PIRSR" id="PIRSR601344-1"/>
    </source>
</evidence>
<comment type="caution">
    <text evidence="11">The sequence shown here is derived from an EMBL/GenBank/DDBJ whole genome shotgun (WGS) entry which is preliminary data.</text>
</comment>
<proteinExistence type="inferred from homology"/>
<evidence type="ECO:0000256" key="7">
    <source>
        <dbReference type="ARBA" id="ARBA00022640"/>
    </source>
</evidence>
<sequence length="251" mass="26793">MKASCIVAAATIGAASAFVPAGQTCTGVSRASSSAMKMAMDPDEQYSLQNMSGATAPVPFWDPLGFAAQVDGQELQKYREAELKHGRVAMLACLGMIVQEAGFHPFFGTAGADLGPAAFHLQKVGVNYPTLPLLLLVGVGAVESFTINKGWSKQDYKSSGLGEGFVANLKEDYFPGDLGFDPLGLYPQSEEGRRSIRNKEINNGRLAMIAIWGMWAQELVDGMSLYEHYQRFGFGPTGQTSAAVDYATGGM</sequence>
<comment type="subcellular location">
    <subcellularLocation>
        <location evidence="2">Plastid</location>
        <location evidence="2">Chloroplast</location>
    </subcellularLocation>
</comment>
<feature type="binding site" evidence="9">
    <location>
        <position position="205"/>
    </location>
    <ligand>
        <name>chlorophyll a</name>
        <dbReference type="ChEBI" id="CHEBI:58416"/>
        <label>1</label>
    </ligand>
</feature>
<evidence type="ECO:0000256" key="1">
    <source>
        <dbReference type="ARBA" id="ARBA00004022"/>
    </source>
</evidence>
<protein>
    <submittedName>
        <fullName evidence="11">Light harvesting complex protein</fullName>
    </submittedName>
</protein>
<comment type="function">
    <text evidence="1">The light-harvesting complex (LHC) functions as a light receptor, it captures and delivers excitation energy to photosystems with which it is closely associated. Energy is transferred from the carotenoid and chlorophyll C (or B) to chlorophyll A and the photosynthetic reaction centers where it is used to synthesize ATP and reducing power.</text>
</comment>
<evidence type="ECO:0000256" key="4">
    <source>
        <dbReference type="ARBA" id="ARBA00011623"/>
    </source>
</evidence>
<dbReference type="GO" id="GO:0009765">
    <property type="term" value="P:photosynthesis, light harvesting"/>
    <property type="evidence" value="ECO:0007669"/>
    <property type="project" value="InterPro"/>
</dbReference>
<reference evidence="11" key="1">
    <citation type="submission" date="2021-02" db="EMBL/GenBank/DDBJ databases">
        <title>First Annotated Genome of the Yellow-green Alga Tribonema minus.</title>
        <authorList>
            <person name="Mahan K.M."/>
        </authorList>
    </citation>
    <scope>NUCLEOTIDE SEQUENCE</scope>
    <source>
        <strain evidence="11">UTEX B ZZ1240</strain>
    </source>
</reference>
<keyword evidence="9" id="KW-0148">Chlorophyll</keyword>
<dbReference type="GO" id="GO:0016168">
    <property type="term" value="F:chlorophyll binding"/>
    <property type="evidence" value="ECO:0007669"/>
    <property type="project" value="UniProtKB-KW"/>
</dbReference>
<dbReference type="SUPFAM" id="SSF103511">
    <property type="entry name" value="Chlorophyll a-b binding protein"/>
    <property type="match status" value="1"/>
</dbReference>
<dbReference type="Proteomes" id="UP000664859">
    <property type="component" value="Unassembled WGS sequence"/>
</dbReference>
<keyword evidence="6" id="KW-0602">Photosynthesis</keyword>
<evidence type="ECO:0000256" key="10">
    <source>
        <dbReference type="SAM" id="SignalP"/>
    </source>
</evidence>